<keyword evidence="2" id="KW-1185">Reference proteome</keyword>
<organism evidence="1 2">
    <name type="scientific">Corticicoccus populi</name>
    <dbReference type="NCBI Taxonomy" id="1812821"/>
    <lineage>
        <taxon>Bacteria</taxon>
        <taxon>Bacillati</taxon>
        <taxon>Bacillota</taxon>
        <taxon>Bacilli</taxon>
        <taxon>Bacillales</taxon>
        <taxon>Staphylococcaceae</taxon>
        <taxon>Corticicoccus</taxon>
    </lineage>
</organism>
<proteinExistence type="predicted"/>
<protein>
    <submittedName>
        <fullName evidence="1">Uncharacterized protein</fullName>
    </submittedName>
</protein>
<evidence type="ECO:0000313" key="1">
    <source>
        <dbReference type="EMBL" id="MFD2830777.1"/>
    </source>
</evidence>
<sequence length="68" mass="7769">MELNLRRTLDAGLIAELNKEVQDLHVAEHPDVFKPYIKKDIESFFSSLITQSDMISKCCIVTVSQLDM</sequence>
<dbReference type="Proteomes" id="UP001597519">
    <property type="component" value="Unassembled WGS sequence"/>
</dbReference>
<comment type="caution">
    <text evidence="1">The sequence shown here is derived from an EMBL/GenBank/DDBJ whole genome shotgun (WGS) entry which is preliminary data.</text>
</comment>
<gene>
    <name evidence="1" type="ORF">ACFSX4_09930</name>
</gene>
<dbReference type="RefSeq" id="WP_377774139.1">
    <property type="nucleotide sequence ID" value="NZ_JBHUOQ010000004.1"/>
</dbReference>
<evidence type="ECO:0000313" key="2">
    <source>
        <dbReference type="Proteomes" id="UP001597519"/>
    </source>
</evidence>
<accession>A0ABW5WXP6</accession>
<dbReference type="EMBL" id="JBHUOQ010000004">
    <property type="protein sequence ID" value="MFD2830777.1"/>
    <property type="molecule type" value="Genomic_DNA"/>
</dbReference>
<reference evidence="2" key="1">
    <citation type="journal article" date="2019" name="Int. J. Syst. Evol. Microbiol.">
        <title>The Global Catalogue of Microorganisms (GCM) 10K type strain sequencing project: providing services to taxonomists for standard genome sequencing and annotation.</title>
        <authorList>
            <consortium name="The Broad Institute Genomics Platform"/>
            <consortium name="The Broad Institute Genome Sequencing Center for Infectious Disease"/>
            <person name="Wu L."/>
            <person name="Ma J."/>
        </authorList>
    </citation>
    <scope>NUCLEOTIDE SEQUENCE [LARGE SCALE GENOMIC DNA]</scope>
    <source>
        <strain evidence="2">KCTC 33575</strain>
    </source>
</reference>
<name>A0ABW5WXP6_9STAP</name>